<evidence type="ECO:0000256" key="6">
    <source>
        <dbReference type="SAM" id="Phobius"/>
    </source>
</evidence>
<protein>
    <submittedName>
        <fullName evidence="8">EamA family transporter</fullName>
    </submittedName>
</protein>
<feature type="domain" description="EamA" evidence="7">
    <location>
        <begin position="4"/>
        <end position="133"/>
    </location>
</feature>
<feature type="transmembrane region" description="Helical" evidence="6">
    <location>
        <begin position="89"/>
        <end position="110"/>
    </location>
</feature>
<dbReference type="PANTHER" id="PTHR32322:SF2">
    <property type="entry name" value="EAMA DOMAIN-CONTAINING PROTEIN"/>
    <property type="match status" value="1"/>
</dbReference>
<accession>A0ABX0W7F4</accession>
<reference evidence="8 9" key="1">
    <citation type="submission" date="2018-05" db="EMBL/GenBank/DDBJ databases">
        <authorList>
            <person name="Zhang Y.-J."/>
        </authorList>
    </citation>
    <scope>NUCLEOTIDE SEQUENCE [LARGE SCALE GENOMIC DNA]</scope>
    <source>
        <strain evidence="8 9">CY04</strain>
    </source>
</reference>
<keyword evidence="3 6" id="KW-0812">Transmembrane</keyword>
<feature type="transmembrane region" description="Helical" evidence="6">
    <location>
        <begin position="117"/>
        <end position="134"/>
    </location>
</feature>
<dbReference type="PANTHER" id="PTHR32322">
    <property type="entry name" value="INNER MEMBRANE TRANSPORTER"/>
    <property type="match status" value="1"/>
</dbReference>
<feature type="transmembrane region" description="Helical" evidence="6">
    <location>
        <begin position="32"/>
        <end position="52"/>
    </location>
</feature>
<evidence type="ECO:0000313" key="8">
    <source>
        <dbReference type="EMBL" id="NIZ61598.1"/>
    </source>
</evidence>
<feature type="transmembrane region" description="Helical" evidence="6">
    <location>
        <begin position="241"/>
        <end position="259"/>
    </location>
</feature>
<evidence type="ECO:0000256" key="4">
    <source>
        <dbReference type="ARBA" id="ARBA00022989"/>
    </source>
</evidence>
<feature type="transmembrane region" description="Helical" evidence="6">
    <location>
        <begin position="177"/>
        <end position="198"/>
    </location>
</feature>
<keyword evidence="5 6" id="KW-0472">Membrane</keyword>
<dbReference type="SUPFAM" id="SSF103481">
    <property type="entry name" value="Multidrug resistance efflux transporter EmrE"/>
    <property type="match status" value="2"/>
</dbReference>
<evidence type="ECO:0000256" key="2">
    <source>
        <dbReference type="ARBA" id="ARBA00007362"/>
    </source>
</evidence>
<name>A0ABX0W7F4_9RHOB</name>
<feature type="transmembrane region" description="Helical" evidence="6">
    <location>
        <begin position="210"/>
        <end position="234"/>
    </location>
</feature>
<proteinExistence type="inferred from homology"/>
<feature type="transmembrane region" description="Helical" evidence="6">
    <location>
        <begin position="64"/>
        <end position="83"/>
    </location>
</feature>
<dbReference type="RefSeq" id="WP_167684241.1">
    <property type="nucleotide sequence ID" value="NZ_QHLQ01000010.1"/>
</dbReference>
<gene>
    <name evidence="8" type="ORF">DL239_11485</name>
</gene>
<evidence type="ECO:0000256" key="1">
    <source>
        <dbReference type="ARBA" id="ARBA00004141"/>
    </source>
</evidence>
<dbReference type="Proteomes" id="UP001429564">
    <property type="component" value="Unassembled WGS sequence"/>
</dbReference>
<keyword evidence="9" id="KW-1185">Reference proteome</keyword>
<dbReference type="InterPro" id="IPR050638">
    <property type="entry name" value="AA-Vitamin_Transporters"/>
</dbReference>
<dbReference type="Pfam" id="PF00892">
    <property type="entry name" value="EamA"/>
    <property type="match status" value="2"/>
</dbReference>
<evidence type="ECO:0000313" key="9">
    <source>
        <dbReference type="Proteomes" id="UP001429564"/>
    </source>
</evidence>
<feature type="transmembrane region" description="Helical" evidence="6">
    <location>
        <begin position="265"/>
        <end position="284"/>
    </location>
</feature>
<feature type="domain" description="EamA" evidence="7">
    <location>
        <begin position="148"/>
        <end position="283"/>
    </location>
</feature>
<comment type="subcellular location">
    <subcellularLocation>
        <location evidence="1">Membrane</location>
        <topology evidence="1">Multi-pass membrane protein</topology>
    </subcellularLocation>
</comment>
<evidence type="ECO:0000256" key="5">
    <source>
        <dbReference type="ARBA" id="ARBA00023136"/>
    </source>
</evidence>
<sequence length="305" mass="32915">MLNVTLFIATVLIWGTTWIAIAWQVGPVDVVVSVFYRFALAAVVFLAGLALLGRLTFPRQWRFVVLQALCLFSFNFLFFYKATMLMPSGLVSVIFSLATLFNAVNARLFFGDRVKPRAVLAAAIGVTGLVLLFWNDLAVDIDPQVLQGIGWATAGTMLFSLGNMVSRKNSAEGVTPVTANAWGMGIGALVLLAIIQFTGTPITLPTSTTYLGALIYLAVIGSVVGFTAYLMLVARIGSDRAAYATVLFPVVALLMSTLFEGYEWHLTAVIGITLTMLGNLVMFAKWPVAKRNKEPDLGMGTPAKS</sequence>
<dbReference type="InterPro" id="IPR000620">
    <property type="entry name" value="EamA_dom"/>
</dbReference>
<comment type="caution">
    <text evidence="8">The sequence shown here is derived from an EMBL/GenBank/DDBJ whole genome shotgun (WGS) entry which is preliminary data.</text>
</comment>
<dbReference type="InterPro" id="IPR037185">
    <property type="entry name" value="EmrE-like"/>
</dbReference>
<keyword evidence="4 6" id="KW-1133">Transmembrane helix</keyword>
<comment type="similarity">
    <text evidence="2">Belongs to the EamA transporter family.</text>
</comment>
<organism evidence="8 9">
    <name type="scientific">Parasedimentitalea denitrificans</name>
    <dbReference type="NCBI Taxonomy" id="2211118"/>
    <lineage>
        <taxon>Bacteria</taxon>
        <taxon>Pseudomonadati</taxon>
        <taxon>Pseudomonadota</taxon>
        <taxon>Alphaproteobacteria</taxon>
        <taxon>Rhodobacterales</taxon>
        <taxon>Paracoccaceae</taxon>
        <taxon>Parasedimentitalea</taxon>
    </lineage>
</organism>
<evidence type="ECO:0000259" key="7">
    <source>
        <dbReference type="Pfam" id="PF00892"/>
    </source>
</evidence>
<dbReference type="EMBL" id="QHLQ01000010">
    <property type="protein sequence ID" value="NIZ61598.1"/>
    <property type="molecule type" value="Genomic_DNA"/>
</dbReference>
<feature type="transmembrane region" description="Helical" evidence="6">
    <location>
        <begin position="146"/>
        <end position="165"/>
    </location>
</feature>
<evidence type="ECO:0000256" key="3">
    <source>
        <dbReference type="ARBA" id="ARBA00022692"/>
    </source>
</evidence>